<dbReference type="EMBL" id="MU267845">
    <property type="protein sequence ID" value="KAH7908120.1"/>
    <property type="molecule type" value="Genomic_DNA"/>
</dbReference>
<dbReference type="Proteomes" id="UP000790377">
    <property type="component" value="Unassembled WGS sequence"/>
</dbReference>
<evidence type="ECO:0000313" key="2">
    <source>
        <dbReference type="Proteomes" id="UP000790377"/>
    </source>
</evidence>
<protein>
    <submittedName>
        <fullName evidence="1">Uncharacterized protein</fullName>
    </submittedName>
</protein>
<accession>A0ACB8A442</accession>
<organism evidence="1 2">
    <name type="scientific">Hygrophoropsis aurantiaca</name>
    <dbReference type="NCBI Taxonomy" id="72124"/>
    <lineage>
        <taxon>Eukaryota</taxon>
        <taxon>Fungi</taxon>
        <taxon>Dikarya</taxon>
        <taxon>Basidiomycota</taxon>
        <taxon>Agaricomycotina</taxon>
        <taxon>Agaricomycetes</taxon>
        <taxon>Agaricomycetidae</taxon>
        <taxon>Boletales</taxon>
        <taxon>Coniophorineae</taxon>
        <taxon>Hygrophoropsidaceae</taxon>
        <taxon>Hygrophoropsis</taxon>
    </lineage>
</organism>
<reference evidence="1" key="1">
    <citation type="journal article" date="2021" name="New Phytol.">
        <title>Evolutionary innovations through gain and loss of genes in the ectomycorrhizal Boletales.</title>
        <authorList>
            <person name="Wu G."/>
            <person name="Miyauchi S."/>
            <person name="Morin E."/>
            <person name="Kuo A."/>
            <person name="Drula E."/>
            <person name="Varga T."/>
            <person name="Kohler A."/>
            <person name="Feng B."/>
            <person name="Cao Y."/>
            <person name="Lipzen A."/>
            <person name="Daum C."/>
            <person name="Hundley H."/>
            <person name="Pangilinan J."/>
            <person name="Johnson J."/>
            <person name="Barry K."/>
            <person name="LaButti K."/>
            <person name="Ng V."/>
            <person name="Ahrendt S."/>
            <person name="Min B."/>
            <person name="Choi I.G."/>
            <person name="Park H."/>
            <person name="Plett J.M."/>
            <person name="Magnuson J."/>
            <person name="Spatafora J.W."/>
            <person name="Nagy L.G."/>
            <person name="Henrissat B."/>
            <person name="Grigoriev I.V."/>
            <person name="Yang Z.L."/>
            <person name="Xu J."/>
            <person name="Martin F.M."/>
        </authorList>
    </citation>
    <scope>NUCLEOTIDE SEQUENCE</scope>
    <source>
        <strain evidence="1">ATCC 28755</strain>
    </source>
</reference>
<proteinExistence type="predicted"/>
<evidence type="ECO:0000313" key="1">
    <source>
        <dbReference type="EMBL" id="KAH7908120.1"/>
    </source>
</evidence>
<gene>
    <name evidence="1" type="ORF">BJ138DRAFT_1103764</name>
</gene>
<comment type="caution">
    <text evidence="1">The sequence shown here is derived from an EMBL/GenBank/DDBJ whole genome shotgun (WGS) entry which is preliminary data.</text>
</comment>
<sequence length="223" mass="25209">MPLFAPSTPGARSRSSSLSSILTSVSSSPAESVSSSNVELLRVELMAAREELKRLKSDATQTKRAIKRARNELVGALEECTTLTTAATEFVTVRDQLLACPICHQVMQRPFTFCYGCLREYFQKLIQDRLALVNNLPDELKTAPYTAEDIHRIFVEERYLIYMWYPCFICQKDVKRKPTEHRALRELLDAATEAFGGPNLPAGEPMAPADLWADCWYQTTNMH</sequence>
<name>A0ACB8A442_9AGAM</name>
<keyword evidence="2" id="KW-1185">Reference proteome</keyword>